<evidence type="ECO:0000313" key="17">
    <source>
        <dbReference type="Proteomes" id="UP000310017"/>
    </source>
</evidence>
<evidence type="ECO:0000256" key="4">
    <source>
        <dbReference type="ARBA" id="ARBA00022448"/>
    </source>
</evidence>
<keyword evidence="17" id="KW-1185">Reference proteome</keyword>
<dbReference type="InterPro" id="IPR008168">
    <property type="entry name" value="Cyt_C_IC"/>
</dbReference>
<dbReference type="OrthoDB" id="7012117at2"/>
<dbReference type="PROSITE" id="PS00364">
    <property type="entry name" value="BACTERIAL_PQQ_2"/>
    <property type="match status" value="1"/>
</dbReference>
<dbReference type="InterPro" id="IPR017512">
    <property type="entry name" value="PQQ_MeOH/EtOH_DH"/>
</dbReference>
<dbReference type="GO" id="GO:0070968">
    <property type="term" value="F:pyrroloquinoline quinone binding"/>
    <property type="evidence" value="ECO:0007669"/>
    <property type="project" value="UniProtKB-ARBA"/>
</dbReference>
<organism evidence="16 17">
    <name type="scientific">Aggregatimonas sangjinii</name>
    <dbReference type="NCBI Taxonomy" id="2583587"/>
    <lineage>
        <taxon>Bacteria</taxon>
        <taxon>Pseudomonadati</taxon>
        <taxon>Bacteroidota</taxon>
        <taxon>Flavobacteriia</taxon>
        <taxon>Flavobacteriales</taxon>
        <taxon>Flavobacteriaceae</taxon>
        <taxon>Aggregatimonas</taxon>
    </lineage>
</organism>
<dbReference type="InterPro" id="IPR001479">
    <property type="entry name" value="Quinoprotein_DH_CS"/>
</dbReference>
<keyword evidence="10" id="KW-0249">Electron transport</keyword>
<dbReference type="PROSITE" id="PS51257">
    <property type="entry name" value="PROKAR_LIPOPROTEIN"/>
    <property type="match status" value="1"/>
</dbReference>
<dbReference type="EC" id="1.1.2.-" evidence="16"/>
<dbReference type="GO" id="GO:0016614">
    <property type="term" value="F:oxidoreductase activity, acting on CH-OH group of donors"/>
    <property type="evidence" value="ECO:0007669"/>
    <property type="project" value="InterPro"/>
</dbReference>
<dbReference type="InterPro" id="IPR036909">
    <property type="entry name" value="Cyt_c-like_dom_sf"/>
</dbReference>
<keyword evidence="7" id="KW-0732">Signal</keyword>
<dbReference type="GO" id="GO:0009055">
    <property type="term" value="F:electron transfer activity"/>
    <property type="evidence" value="ECO:0007669"/>
    <property type="project" value="InterPro"/>
</dbReference>
<dbReference type="GO" id="GO:0030288">
    <property type="term" value="C:outer membrane-bounded periplasmic space"/>
    <property type="evidence" value="ECO:0007669"/>
    <property type="project" value="InterPro"/>
</dbReference>
<keyword evidence="11 16" id="KW-0560">Oxidoreductase</keyword>
<protein>
    <submittedName>
        <fullName evidence="16">PQQ-dependent dehydrogenase, methanol/ethanol family</fullName>
        <ecNumber evidence="16">1.1.2.-</ecNumber>
    </submittedName>
</protein>
<dbReference type="RefSeq" id="WP_138852789.1">
    <property type="nucleotide sequence ID" value="NZ_CP040710.1"/>
</dbReference>
<keyword evidence="9" id="KW-0634">PQQ</keyword>
<dbReference type="KEGG" id="asag:FGM00_10090"/>
<dbReference type="Pfam" id="PF01011">
    <property type="entry name" value="PQQ"/>
    <property type="match status" value="2"/>
</dbReference>
<keyword evidence="13" id="KW-1015">Disulfide bond</keyword>
<comment type="similarity">
    <text evidence="3">Belongs to the bacterial PQQ dehydrogenase family.</text>
</comment>
<dbReference type="AlphaFoldDB" id="A0A5B7SUV0"/>
<evidence type="ECO:0000256" key="8">
    <source>
        <dbReference type="ARBA" id="ARBA00022837"/>
    </source>
</evidence>
<gene>
    <name evidence="16" type="ORF">FGM00_10090</name>
</gene>
<reference evidence="16 17" key="1">
    <citation type="submission" date="2019-05" db="EMBL/GenBank/DDBJ databases">
        <title>Genome sequencing of F202Z8.</title>
        <authorList>
            <person name="Kwon Y.M."/>
        </authorList>
    </citation>
    <scope>NUCLEOTIDE SEQUENCE [LARGE SCALE GENOMIC DNA]</scope>
    <source>
        <strain evidence="16 17">F202Z8</strain>
    </source>
</reference>
<accession>A0A5B7SUV0</accession>
<evidence type="ECO:0000256" key="7">
    <source>
        <dbReference type="ARBA" id="ARBA00022729"/>
    </source>
</evidence>
<dbReference type="GO" id="GO:0005509">
    <property type="term" value="F:calcium ion binding"/>
    <property type="evidence" value="ECO:0007669"/>
    <property type="project" value="InterPro"/>
</dbReference>
<dbReference type="GO" id="GO:0020037">
    <property type="term" value="F:heme binding"/>
    <property type="evidence" value="ECO:0007669"/>
    <property type="project" value="InterPro"/>
</dbReference>
<dbReference type="Gene3D" id="1.10.760.10">
    <property type="entry name" value="Cytochrome c-like domain"/>
    <property type="match status" value="1"/>
</dbReference>
<comment type="cofactor">
    <cofactor evidence="1">
        <name>Ca(2+)</name>
        <dbReference type="ChEBI" id="CHEBI:29108"/>
    </cofactor>
</comment>
<dbReference type="NCBIfam" id="TIGR03075">
    <property type="entry name" value="PQQ_enz_alc_DH"/>
    <property type="match status" value="1"/>
</dbReference>
<evidence type="ECO:0000256" key="9">
    <source>
        <dbReference type="ARBA" id="ARBA00022891"/>
    </source>
</evidence>
<evidence type="ECO:0000256" key="1">
    <source>
        <dbReference type="ARBA" id="ARBA00001913"/>
    </source>
</evidence>
<evidence type="ECO:0000256" key="5">
    <source>
        <dbReference type="ARBA" id="ARBA00022617"/>
    </source>
</evidence>
<dbReference type="InterPro" id="IPR011047">
    <property type="entry name" value="Quinoprotein_ADH-like_sf"/>
</dbReference>
<evidence type="ECO:0000256" key="2">
    <source>
        <dbReference type="ARBA" id="ARBA00001931"/>
    </source>
</evidence>
<evidence type="ECO:0000313" key="16">
    <source>
        <dbReference type="EMBL" id="QCX00444.1"/>
    </source>
</evidence>
<evidence type="ECO:0000256" key="11">
    <source>
        <dbReference type="ARBA" id="ARBA00023002"/>
    </source>
</evidence>
<dbReference type="Gene3D" id="2.140.10.10">
    <property type="entry name" value="Quinoprotein alcohol dehydrogenase-like superfamily"/>
    <property type="match status" value="1"/>
</dbReference>
<dbReference type="InterPro" id="IPR002372">
    <property type="entry name" value="PQQ_rpt_dom"/>
</dbReference>
<keyword evidence="12 14" id="KW-0408">Iron</keyword>
<evidence type="ECO:0000259" key="15">
    <source>
        <dbReference type="PROSITE" id="PS51007"/>
    </source>
</evidence>
<keyword evidence="4" id="KW-0813">Transport</keyword>
<dbReference type="PANTHER" id="PTHR32303">
    <property type="entry name" value="QUINOPROTEIN ALCOHOL DEHYDROGENASE (CYTOCHROME C)"/>
    <property type="match status" value="1"/>
</dbReference>
<proteinExistence type="inferred from homology"/>
<dbReference type="Pfam" id="PF13442">
    <property type="entry name" value="Cytochrome_CBB3"/>
    <property type="match status" value="1"/>
</dbReference>
<dbReference type="CDD" id="cd10279">
    <property type="entry name" value="PQQ_ADH_II"/>
    <property type="match status" value="1"/>
</dbReference>
<dbReference type="SUPFAM" id="SSF50998">
    <property type="entry name" value="Quinoprotein alcohol dehydrogenase-like"/>
    <property type="match status" value="1"/>
</dbReference>
<evidence type="ECO:0000256" key="10">
    <source>
        <dbReference type="ARBA" id="ARBA00022982"/>
    </source>
</evidence>
<dbReference type="SUPFAM" id="SSF46626">
    <property type="entry name" value="Cytochrome c"/>
    <property type="match status" value="1"/>
</dbReference>
<dbReference type="InterPro" id="IPR009056">
    <property type="entry name" value="Cyt_c-like_dom"/>
</dbReference>
<sequence>MKNQLKLLATLGGLALIAGCQTEPEKGSLEHLTKISERIDGERLLSADATPQDWLSYGKNYKENRFSPLNQINASTIDSLGLAWSLDLGTSRGIEATPIVVDGIMYSTGPWSMVYAIDARKGELIWTYDPEVPKSYGEKACCDVVNRGVAIYKGKVYVGTLDGRLIAINAATGEKSWETQTFDQAKGYTITGAPRIIDGKVIIGNGGAEYGVRGFVTAYDALTGDEIWRFYTVPGNPDEGYESKAMEEAAKTWTGEWWKFGGGGTVWDAMAYDPELNLLYIGVGNGSPWNRDIRSPEGGDNLFLSSIVALNPADGTKEWHYQTTPGDSWDYTATQHIILADLELDGKLRKVLIQAPKNGFFYVIDRTNGEFISGEPYVYVNWAEGIDKATGRPIETSFARYSDTNSEIAPSPVGGHNWQPMAFSPSTKLVYIPAREMAMFYGQPENFSFIDDGKSWNTGSAYNATKAVRLDTLKRGTFGKLIAWDPIAQKEVWSVKHATPWNAGVLATENLVFQGTGLGDFVAYDARSGEKVWSYPLKTGIIASPITYEIDGIQYVTIPVGWGGVLGLWMSFTEQINPGTIYTFALGKNESLPDFPKKESKQLVSLDFDASPEELEHGNKLYARYCSACHGGGGQTAGGGTIPNLNYSKAAIFEMFAQIVTEGTFLEKGMPSFKDRLEEQDVADIKNYILSNAKTLAETQTN</sequence>
<evidence type="ECO:0000256" key="14">
    <source>
        <dbReference type="PROSITE-ProRule" id="PRU00433"/>
    </source>
</evidence>
<comment type="cofactor">
    <cofactor evidence="2">
        <name>pyrroloquinoline quinone</name>
        <dbReference type="ChEBI" id="CHEBI:58442"/>
    </cofactor>
</comment>
<feature type="domain" description="Cytochrome c" evidence="15">
    <location>
        <begin position="613"/>
        <end position="693"/>
    </location>
</feature>
<dbReference type="Proteomes" id="UP000310017">
    <property type="component" value="Chromosome"/>
</dbReference>
<dbReference type="GO" id="GO:0005506">
    <property type="term" value="F:iron ion binding"/>
    <property type="evidence" value="ECO:0007669"/>
    <property type="project" value="InterPro"/>
</dbReference>
<dbReference type="FunFam" id="2.140.10.10:FF:000003">
    <property type="entry name" value="Methanol dehydrogenase, large subunit"/>
    <property type="match status" value="1"/>
</dbReference>
<keyword evidence="5 14" id="KW-0349">Heme</keyword>
<dbReference type="EMBL" id="CP040710">
    <property type="protein sequence ID" value="QCX00444.1"/>
    <property type="molecule type" value="Genomic_DNA"/>
</dbReference>
<evidence type="ECO:0000256" key="13">
    <source>
        <dbReference type="ARBA" id="ARBA00023157"/>
    </source>
</evidence>
<dbReference type="GO" id="GO:0016020">
    <property type="term" value="C:membrane"/>
    <property type="evidence" value="ECO:0007669"/>
    <property type="project" value="InterPro"/>
</dbReference>
<keyword evidence="6 14" id="KW-0479">Metal-binding</keyword>
<dbReference type="PRINTS" id="PR00605">
    <property type="entry name" value="CYTCHROMECIC"/>
</dbReference>
<dbReference type="PANTHER" id="PTHR32303:SF20">
    <property type="entry name" value="QUINOPROTEIN ETHANOL DEHYDROGENASE"/>
    <property type="match status" value="1"/>
</dbReference>
<name>A0A5B7SUV0_9FLAO</name>
<dbReference type="SMART" id="SM00564">
    <property type="entry name" value="PQQ"/>
    <property type="match status" value="5"/>
</dbReference>
<keyword evidence="8" id="KW-0106">Calcium</keyword>
<evidence type="ECO:0000256" key="12">
    <source>
        <dbReference type="ARBA" id="ARBA00023004"/>
    </source>
</evidence>
<dbReference type="PROSITE" id="PS51007">
    <property type="entry name" value="CYTC"/>
    <property type="match status" value="1"/>
</dbReference>
<evidence type="ECO:0000256" key="3">
    <source>
        <dbReference type="ARBA" id="ARBA00008156"/>
    </source>
</evidence>
<evidence type="ECO:0000256" key="6">
    <source>
        <dbReference type="ARBA" id="ARBA00022723"/>
    </source>
</evidence>
<dbReference type="InterPro" id="IPR018391">
    <property type="entry name" value="PQQ_b-propeller_rpt"/>
</dbReference>